<dbReference type="AlphaFoldDB" id="A0A3B0T230"/>
<dbReference type="PANTHER" id="PTHR35335">
    <property type="entry name" value="UPF0716 PROTEIN FXSA"/>
    <property type="match status" value="1"/>
</dbReference>
<feature type="transmembrane region" description="Helical" evidence="2">
    <location>
        <begin position="29"/>
        <end position="49"/>
    </location>
</feature>
<keyword evidence="2" id="KW-1133">Transmembrane helix</keyword>
<dbReference type="GO" id="GO:0016020">
    <property type="term" value="C:membrane"/>
    <property type="evidence" value="ECO:0007669"/>
    <property type="project" value="InterPro"/>
</dbReference>
<protein>
    <submittedName>
        <fullName evidence="3">FxsA protein</fullName>
    </submittedName>
</protein>
<evidence type="ECO:0000313" key="3">
    <source>
        <dbReference type="EMBL" id="VAW10980.1"/>
    </source>
</evidence>
<sequence length="189" mass="20246">MRLGPVVLFSFIAIPIAEIWILITVGGIIGVVPTIVAVVLTAVAGTALIRHQGMGLIAEARRRLDRGEPPVGAVVDGAFLLVAGALLLTPGFLTDAIGFLCLVPVFRRGLAAWVWSRYGNRFDIRRNGFADTGARPRRGDQTGTIIEGEFIEVDAKDKTEAGSDFQIDNQADGDEPDGQSPWAGGPRRR</sequence>
<proteinExistence type="predicted"/>
<feature type="region of interest" description="Disordered" evidence="1">
    <location>
        <begin position="153"/>
        <end position="189"/>
    </location>
</feature>
<dbReference type="PANTHER" id="PTHR35335:SF1">
    <property type="entry name" value="UPF0716 PROTEIN FXSA"/>
    <property type="match status" value="1"/>
</dbReference>
<dbReference type="Pfam" id="PF04186">
    <property type="entry name" value="FxsA"/>
    <property type="match status" value="1"/>
</dbReference>
<dbReference type="EMBL" id="UOEM01000024">
    <property type="protein sequence ID" value="VAW10980.1"/>
    <property type="molecule type" value="Genomic_DNA"/>
</dbReference>
<feature type="transmembrane region" description="Helical" evidence="2">
    <location>
        <begin position="7"/>
        <end position="23"/>
    </location>
</feature>
<gene>
    <name evidence="3" type="ORF">MNBD_ALPHA09-1148</name>
</gene>
<organism evidence="3">
    <name type="scientific">hydrothermal vent metagenome</name>
    <dbReference type="NCBI Taxonomy" id="652676"/>
    <lineage>
        <taxon>unclassified sequences</taxon>
        <taxon>metagenomes</taxon>
        <taxon>ecological metagenomes</taxon>
    </lineage>
</organism>
<dbReference type="NCBIfam" id="NF008528">
    <property type="entry name" value="PRK11463.1-2"/>
    <property type="match status" value="1"/>
</dbReference>
<dbReference type="InterPro" id="IPR007313">
    <property type="entry name" value="FxsA"/>
</dbReference>
<reference evidence="3" key="1">
    <citation type="submission" date="2018-06" db="EMBL/GenBank/DDBJ databases">
        <authorList>
            <person name="Zhirakovskaya E."/>
        </authorList>
    </citation>
    <scope>NUCLEOTIDE SEQUENCE</scope>
</reference>
<keyword evidence="2" id="KW-0472">Membrane</keyword>
<accession>A0A3B0T230</accession>
<evidence type="ECO:0000256" key="1">
    <source>
        <dbReference type="SAM" id="MobiDB-lite"/>
    </source>
</evidence>
<keyword evidence="2" id="KW-0812">Transmembrane</keyword>
<feature type="transmembrane region" description="Helical" evidence="2">
    <location>
        <begin position="70"/>
        <end position="90"/>
    </location>
</feature>
<evidence type="ECO:0000256" key="2">
    <source>
        <dbReference type="SAM" id="Phobius"/>
    </source>
</evidence>
<name>A0A3B0T230_9ZZZZ</name>